<dbReference type="Pfam" id="PF00613">
    <property type="entry name" value="PI3Ka"/>
    <property type="match status" value="1"/>
</dbReference>
<dbReference type="InterPro" id="IPR036940">
    <property type="entry name" value="PI3/4_kinase_cat_sf"/>
</dbReference>
<keyword evidence="12" id="KW-1185">Reference proteome</keyword>
<dbReference type="InterPro" id="IPR011009">
    <property type="entry name" value="Kinase-like_dom_sf"/>
</dbReference>
<dbReference type="InterPro" id="IPR042236">
    <property type="entry name" value="PI3K_accessory_sf"/>
</dbReference>
<dbReference type="SMART" id="SM00145">
    <property type="entry name" value="PI3Ka"/>
    <property type="match status" value="1"/>
</dbReference>
<dbReference type="FunFam" id="3.30.1010.10:FF:000014">
    <property type="entry name" value="Phosphatidylinositol 4-kinase STT4"/>
    <property type="match status" value="1"/>
</dbReference>
<dbReference type="CDD" id="cd05167">
    <property type="entry name" value="PI4Kc_III_alpha"/>
    <property type="match status" value="1"/>
</dbReference>
<name>A0A5N6KNY1_9ROSI</name>
<dbReference type="FunFam" id="1.25.40.70:FF:000011">
    <property type="entry name" value="Phosphatidylinositol 4-kinase alpha"/>
    <property type="match status" value="1"/>
</dbReference>
<dbReference type="InterPro" id="IPR045495">
    <property type="entry name" value="PI4K_N"/>
</dbReference>
<dbReference type="InterPro" id="IPR018936">
    <property type="entry name" value="PI3/4_kinase_CS"/>
</dbReference>
<evidence type="ECO:0000256" key="7">
    <source>
        <dbReference type="ARBA" id="ARBA00022840"/>
    </source>
</evidence>
<keyword evidence="5" id="KW-0547">Nucleotide-binding</keyword>
<dbReference type="Gene3D" id="1.10.1070.11">
    <property type="entry name" value="Phosphatidylinositol 3-/4-kinase, catalytic domain"/>
    <property type="match status" value="1"/>
</dbReference>
<proteinExistence type="inferred from homology"/>
<feature type="domain" description="PIK helical" evidence="10">
    <location>
        <begin position="1453"/>
        <end position="1639"/>
    </location>
</feature>
<dbReference type="PROSITE" id="PS00915">
    <property type="entry name" value="PI3_4_KINASE_1"/>
    <property type="match status" value="1"/>
</dbReference>
<dbReference type="PROSITE" id="PS50290">
    <property type="entry name" value="PI3_4_KINASE_3"/>
    <property type="match status" value="1"/>
</dbReference>
<protein>
    <recommendedName>
        <fullName evidence="3">1-phosphatidylinositol 4-kinase</fullName>
        <ecNumber evidence="3">2.7.1.67</ecNumber>
    </recommendedName>
</protein>
<dbReference type="SUPFAM" id="SSF48371">
    <property type="entry name" value="ARM repeat"/>
    <property type="match status" value="2"/>
</dbReference>
<dbReference type="PROSITE" id="PS00916">
    <property type="entry name" value="PI3_4_KINASE_2"/>
    <property type="match status" value="1"/>
</dbReference>
<reference evidence="11 12" key="1">
    <citation type="submission" date="2019-06" db="EMBL/GenBank/DDBJ databases">
        <title>A chromosomal-level reference genome of Carpinus fangiana (Coryloideae, Betulaceae).</title>
        <authorList>
            <person name="Yang X."/>
            <person name="Wang Z."/>
            <person name="Zhang L."/>
            <person name="Hao G."/>
            <person name="Liu J."/>
            <person name="Yang Y."/>
        </authorList>
    </citation>
    <scope>NUCLEOTIDE SEQUENCE [LARGE SCALE GENOMIC DNA]</scope>
    <source>
        <strain evidence="11">Cfa_2016G</strain>
        <tissue evidence="11">Leaf</tissue>
    </source>
</reference>
<dbReference type="FunFam" id="1.10.1070.11:FF:000022">
    <property type="entry name" value="Phosphatidylinositol 4-kinase stt4"/>
    <property type="match status" value="1"/>
</dbReference>
<accession>A0A5N6KNY1</accession>
<dbReference type="GO" id="GO:0004430">
    <property type="term" value="F:1-phosphatidylinositol 4-kinase activity"/>
    <property type="evidence" value="ECO:0007669"/>
    <property type="project" value="UniProtKB-EC"/>
</dbReference>
<evidence type="ECO:0000256" key="3">
    <source>
        <dbReference type="ARBA" id="ARBA00012169"/>
    </source>
</evidence>
<evidence type="ECO:0000256" key="4">
    <source>
        <dbReference type="ARBA" id="ARBA00022679"/>
    </source>
</evidence>
<comment type="catalytic activity">
    <reaction evidence="1">
        <text>a 1,2-diacyl-sn-glycero-3-phospho-(1D-myo-inositol) + ATP = a 1,2-diacyl-sn-glycero-3-phospho-(1D-myo-inositol 4-phosphate) + ADP + H(+)</text>
        <dbReference type="Rhea" id="RHEA:19877"/>
        <dbReference type="ChEBI" id="CHEBI:15378"/>
        <dbReference type="ChEBI" id="CHEBI:30616"/>
        <dbReference type="ChEBI" id="CHEBI:57880"/>
        <dbReference type="ChEBI" id="CHEBI:58178"/>
        <dbReference type="ChEBI" id="CHEBI:456216"/>
        <dbReference type="EC" id="2.7.1.67"/>
    </reaction>
</comment>
<dbReference type="InterPro" id="IPR016024">
    <property type="entry name" value="ARM-type_fold"/>
</dbReference>
<dbReference type="Gene3D" id="1.25.40.70">
    <property type="entry name" value="Phosphatidylinositol 3-kinase, accessory domain (PIK)"/>
    <property type="match status" value="1"/>
</dbReference>
<comment type="similarity">
    <text evidence="2">Belongs to the PI3/PI4-kinase family. Type III PI4K subfamily.</text>
</comment>
<keyword evidence="6" id="KW-0418">Kinase</keyword>
<dbReference type="InterPro" id="IPR000403">
    <property type="entry name" value="PI3/4_kinase_cat_dom"/>
</dbReference>
<dbReference type="PROSITE" id="PS51545">
    <property type="entry name" value="PIK_HELICAL"/>
    <property type="match status" value="1"/>
</dbReference>
<dbReference type="Pfam" id="PF19274">
    <property type="entry name" value="PI4K_N"/>
    <property type="match status" value="1"/>
</dbReference>
<dbReference type="EMBL" id="VIBQ01000009">
    <property type="protein sequence ID" value="KAB8336971.1"/>
    <property type="molecule type" value="Genomic_DNA"/>
</dbReference>
<feature type="region of interest" description="Disordered" evidence="8">
    <location>
        <begin position="562"/>
        <end position="589"/>
    </location>
</feature>
<evidence type="ECO:0000259" key="9">
    <source>
        <dbReference type="PROSITE" id="PS50290"/>
    </source>
</evidence>
<dbReference type="InterPro" id="IPR001263">
    <property type="entry name" value="PI3K_accessory_dom"/>
</dbReference>
<dbReference type="Pfam" id="PF00454">
    <property type="entry name" value="PI3_PI4_kinase"/>
    <property type="match status" value="1"/>
</dbReference>
<dbReference type="GO" id="GO:0005737">
    <property type="term" value="C:cytoplasm"/>
    <property type="evidence" value="ECO:0007669"/>
    <property type="project" value="TreeGrafter"/>
</dbReference>
<dbReference type="GO" id="GO:0046854">
    <property type="term" value="P:phosphatidylinositol phosphate biosynthetic process"/>
    <property type="evidence" value="ECO:0007669"/>
    <property type="project" value="InterPro"/>
</dbReference>
<dbReference type="InterPro" id="IPR015433">
    <property type="entry name" value="PI3/4_kinase"/>
</dbReference>
<dbReference type="Gene3D" id="3.30.1010.10">
    <property type="entry name" value="Phosphatidylinositol 3-kinase Catalytic Subunit, Chain A, domain 4"/>
    <property type="match status" value="1"/>
</dbReference>
<dbReference type="PANTHER" id="PTHR10048:SF15">
    <property type="entry name" value="PHOSPHATIDYLINOSITOL 4-KINASE ALPHA"/>
    <property type="match status" value="1"/>
</dbReference>
<keyword evidence="7" id="KW-0067">ATP-binding</keyword>
<dbReference type="PANTHER" id="PTHR10048">
    <property type="entry name" value="PHOSPHATIDYLINOSITOL KINASE"/>
    <property type="match status" value="1"/>
</dbReference>
<evidence type="ECO:0000313" key="12">
    <source>
        <dbReference type="Proteomes" id="UP000327013"/>
    </source>
</evidence>
<evidence type="ECO:0000256" key="2">
    <source>
        <dbReference type="ARBA" id="ARBA00006209"/>
    </source>
</evidence>
<dbReference type="SUPFAM" id="SSF56112">
    <property type="entry name" value="Protein kinase-like (PK-like)"/>
    <property type="match status" value="1"/>
</dbReference>
<keyword evidence="4" id="KW-0808">Transferase</keyword>
<evidence type="ECO:0000313" key="11">
    <source>
        <dbReference type="EMBL" id="KAB8336971.1"/>
    </source>
</evidence>
<dbReference type="GO" id="GO:0005524">
    <property type="term" value="F:ATP binding"/>
    <property type="evidence" value="ECO:0007669"/>
    <property type="project" value="UniProtKB-KW"/>
</dbReference>
<evidence type="ECO:0000256" key="6">
    <source>
        <dbReference type="ARBA" id="ARBA00022777"/>
    </source>
</evidence>
<dbReference type="EC" id="2.7.1.67" evidence="3"/>
<dbReference type="GO" id="GO:0048015">
    <property type="term" value="P:phosphatidylinositol-mediated signaling"/>
    <property type="evidence" value="ECO:0007669"/>
    <property type="project" value="TreeGrafter"/>
</dbReference>
<dbReference type="SMART" id="SM00146">
    <property type="entry name" value="PI3Kc"/>
    <property type="match status" value="1"/>
</dbReference>
<feature type="domain" description="PI3K/PI4K catalytic" evidence="9">
    <location>
        <begin position="1737"/>
        <end position="2005"/>
    </location>
</feature>
<dbReference type="OrthoDB" id="10264149at2759"/>
<evidence type="ECO:0000256" key="1">
    <source>
        <dbReference type="ARBA" id="ARBA00001686"/>
    </source>
</evidence>
<feature type="compositionally biased region" description="Polar residues" evidence="8">
    <location>
        <begin position="569"/>
        <end position="589"/>
    </location>
</feature>
<gene>
    <name evidence="11" type="ORF">FH972_021275</name>
</gene>
<dbReference type="Proteomes" id="UP000327013">
    <property type="component" value="Unassembled WGS sequence"/>
</dbReference>
<feature type="region of interest" description="Disordered" evidence="8">
    <location>
        <begin position="1"/>
        <end position="31"/>
    </location>
</feature>
<evidence type="ECO:0000256" key="5">
    <source>
        <dbReference type="ARBA" id="ARBA00022741"/>
    </source>
</evidence>
<organism evidence="11 12">
    <name type="scientific">Carpinus fangiana</name>
    <dbReference type="NCBI Taxonomy" id="176857"/>
    <lineage>
        <taxon>Eukaryota</taxon>
        <taxon>Viridiplantae</taxon>
        <taxon>Streptophyta</taxon>
        <taxon>Embryophyta</taxon>
        <taxon>Tracheophyta</taxon>
        <taxon>Spermatophyta</taxon>
        <taxon>Magnoliopsida</taxon>
        <taxon>eudicotyledons</taxon>
        <taxon>Gunneridae</taxon>
        <taxon>Pentapetalae</taxon>
        <taxon>rosids</taxon>
        <taxon>fabids</taxon>
        <taxon>Fagales</taxon>
        <taxon>Betulaceae</taxon>
        <taxon>Carpinus</taxon>
    </lineage>
</organism>
<feature type="region of interest" description="Disordered" evidence="8">
    <location>
        <begin position="1118"/>
        <end position="1137"/>
    </location>
</feature>
<dbReference type="GO" id="GO:0005886">
    <property type="term" value="C:plasma membrane"/>
    <property type="evidence" value="ECO:0007669"/>
    <property type="project" value="TreeGrafter"/>
</dbReference>
<feature type="compositionally biased region" description="Polar residues" evidence="8">
    <location>
        <begin position="1123"/>
        <end position="1137"/>
    </location>
</feature>
<evidence type="ECO:0000256" key="8">
    <source>
        <dbReference type="SAM" id="MobiDB-lite"/>
    </source>
</evidence>
<evidence type="ECO:0000259" key="10">
    <source>
        <dbReference type="PROSITE" id="PS51545"/>
    </source>
</evidence>
<sequence length="2021" mass="224166">MATADDSHKNTSAIAQRRSGPPTKFKADSHVRSKVEVSSGYAGVRQGGGNFWRCIIAQRVATPSLPHPSNVQALTHPSSCWLTSRDSSAGQRACKMPHSVRRAALDRLAKLSNAADIGRLCQAGPTPAFASDGVASTGLTPGRVPMSCRELEILLALCQTAHRVSDATTARTLLKQLSPYLVESCYQAFKPSPFLQHITPSPWQVMTASLADALLVLGTHHPSVRHDVSDALSAYVAYCSKLAVGLPKTTDAQADKDLHAPGYEFQAITTLVTSLLGFLETASLHVHFWQTSARLELIDSFQSVLQDKFLIATEAAVSAIRSSRHPHPTARAWKYYLRQYASQGSPLSAMSLRAAFMKLVESCAVLLVKPYPDRKDQDILHFLTSAEALVAPRDVSLVEKIAVVTTQELSGLDEGSDYVQIGSAWQQRLANSVKASCFTSYLCCSMATENVADPEALLASLEACLTDPSQIGDVELACVALKCQSALARHSTTIASALSRTIPRFLTTRAMPALVAKAAAESLLSVLRRLPQDTAITTLYGLGNSLSVDRGAEPPSGWMTFGDGRPSRSDASNLNSQAESNVSSSDQLPSSITDTVVTAIVVVARGLNDEKIVALALSMLVQKVGKVSTPVDLKVISETAFLAEDGSVADFKSLLRLYDRITREGVASGNLAVLSAVEQARLYLSRTLKGSDPLYTVYLQHLLESIISKGESRPKQSPDAMELELAAREMATLLRPLATLVASNVATPGIEEVESFPILQRDAWYNIIVHGFGRGSPIATRHFNELKMLARYTHSLIDEERAETIESDIELNIVLRRGKSSQNESDRKKRLLQVLPDFESDLRSLDYAELVFLEAMHLIETLRAESGDITQVGYYFVDPFLEDKGLPIGKGHALGRCMEGVALATMDAFLSKTLEGTQQEFSTPYLSEQLSSILAMCCHPIKRVQSVAYRCASRIIGTVPSVLCQRSSLFALLDLLTLMWSSCLEADTNEYDWRDSITVNTGVTSVHLSDDYDARNATLTRLYNNARTWIATAVETAPLDVKGLLQTYLSEYSDDEGFGHLSMGRSMALELGSLIPQADQRLQAVATQPNLNTNSASDFLAQYTTRQEYRFTDPVRYDEDASSRSMTNGEVTSPHASTKSKLASITARLQFIESCFTRHEAVPLSELREALRKAASLLCRSRDDQSAIIRLFVGLPFYNFTKHTIKLALSMWMGVIKENPRMESRILVEILENWISTVHRKLGLFSDKVVHVDPFYQKEEFAPSDLEGIAKQQQRSHDLIAPHYRILQFLSSHYNAARLGSQLVERAYLRLLVTTLEGLRYTAGHPLAREIHFHIILLAQRVLDTSTVLEESAKWRLKDALLAAGLAWFRHPPRWSFGGNKLQVKAETKVMTDVANAIEASPIGVGQAVAAWKHLQAKQRLLLALIENECFRLSVWLSPIEHSNILQKLGALQRAKDHPESMMANMVSVAWQENPAIAIHLASRFKLGQVSGEVRSLLLNHPEQALDEPDAVGIMLGSSLPKDVASQLKYLLYWAPVNPVTAVTLFLPAYGFHPSIIQYAVRALESHSVDITFFYVPQIVQSLRYDELGYVERYIVETGKLSQLFAHQIIWNMKANAYKDEEATNPDPVKPTLDKVMDRLISSFSGEDKDFYEREFAFFDQVTGISGTLKPFIKKSKPEKKQKIEEELRKIDVDVGVYLPSNPDGVVIGIDRKSGKPLQSHAKAPYMATFRIRRDYVDDEEDSTDQNGALDTSNIEQAKTYEVWQSAIFKVGDDCRQDVLALQMIAAFRGIFHSVGLPVYVFPYRVTATAPGCGVIDVLPNSVSRDMLGREAVNGLKEWFESRFGNRDAPAFQKARANFVKSLAAYSIISYLLQFKDRHNGNIMFDDQGHILHIDFGFCFDIVPGGVRFERAPFKLTKEMVAVMGGTDTQSFRWFEELCVKAFLVSRQHMEALAHIVVCMLDSGLPCFKPETMDHFRSRFVQHKTDREAAQYVRKMVSDSFANVSTWVYDEFQLKTNGIPF</sequence>
<comment type="caution">
    <text evidence="11">The sequence shown here is derived from an EMBL/GenBank/DDBJ whole genome shotgun (WGS) entry which is preliminary data.</text>
</comment>